<dbReference type="RefSeq" id="WP_386721259.1">
    <property type="nucleotide sequence ID" value="NZ_JBHRSZ010000004.1"/>
</dbReference>
<sequence>MANWRQMINQEAAKHGDSLDGFVCTLPNEELWVNFDDSYGGDNGKPFVAWSNGRVYFPVNYDGLDTVESVPRHPCETVPRHICGG</sequence>
<keyword evidence="2" id="KW-1185">Reference proteome</keyword>
<dbReference type="EMBL" id="JBHRSZ010000004">
    <property type="protein sequence ID" value="MFC3151807.1"/>
    <property type="molecule type" value="Genomic_DNA"/>
</dbReference>
<dbReference type="Proteomes" id="UP001595476">
    <property type="component" value="Unassembled WGS sequence"/>
</dbReference>
<reference evidence="2" key="1">
    <citation type="journal article" date="2019" name="Int. J. Syst. Evol. Microbiol.">
        <title>The Global Catalogue of Microorganisms (GCM) 10K type strain sequencing project: providing services to taxonomists for standard genome sequencing and annotation.</title>
        <authorList>
            <consortium name="The Broad Institute Genomics Platform"/>
            <consortium name="The Broad Institute Genome Sequencing Center for Infectious Disease"/>
            <person name="Wu L."/>
            <person name="Ma J."/>
        </authorList>
    </citation>
    <scope>NUCLEOTIDE SEQUENCE [LARGE SCALE GENOMIC DNA]</scope>
    <source>
        <strain evidence="2">KCTC 52438</strain>
    </source>
</reference>
<comment type="caution">
    <text evidence="1">The sequence shown here is derived from an EMBL/GenBank/DDBJ whole genome shotgun (WGS) entry which is preliminary data.</text>
</comment>
<evidence type="ECO:0000313" key="1">
    <source>
        <dbReference type="EMBL" id="MFC3151807.1"/>
    </source>
</evidence>
<evidence type="ECO:0000313" key="2">
    <source>
        <dbReference type="Proteomes" id="UP001595476"/>
    </source>
</evidence>
<organism evidence="1 2">
    <name type="scientific">Litoribrevibacter euphylliae</name>
    <dbReference type="NCBI Taxonomy" id="1834034"/>
    <lineage>
        <taxon>Bacteria</taxon>
        <taxon>Pseudomonadati</taxon>
        <taxon>Pseudomonadota</taxon>
        <taxon>Gammaproteobacteria</taxon>
        <taxon>Oceanospirillales</taxon>
        <taxon>Oceanospirillaceae</taxon>
        <taxon>Litoribrevibacter</taxon>
    </lineage>
</organism>
<name>A0ABV7HJG4_9GAMM</name>
<protein>
    <submittedName>
        <fullName evidence="1">Uncharacterized protein</fullName>
    </submittedName>
</protein>
<proteinExistence type="predicted"/>
<accession>A0ABV7HJG4</accession>
<gene>
    <name evidence="1" type="ORF">ACFOEK_12275</name>
</gene>